<evidence type="ECO:0000256" key="7">
    <source>
        <dbReference type="ARBA" id="ARBA00048037"/>
    </source>
</evidence>
<protein>
    <recommendedName>
        <fullName evidence="3">lipoate--protein ligase</fullName>
        <ecNumber evidence="3">6.3.1.20</ecNumber>
    </recommendedName>
</protein>
<organism evidence="9 10">
    <name type="scientific">Harryflintia acetispora</name>
    <dbReference type="NCBI Taxonomy" id="1849041"/>
    <lineage>
        <taxon>Bacteria</taxon>
        <taxon>Bacillati</taxon>
        <taxon>Bacillota</taxon>
        <taxon>Clostridia</taxon>
        <taxon>Eubacteriales</taxon>
        <taxon>Oscillospiraceae</taxon>
        <taxon>Harryflintia</taxon>
    </lineage>
</organism>
<keyword evidence="10" id="KW-1185">Reference proteome</keyword>
<evidence type="ECO:0000313" key="10">
    <source>
        <dbReference type="Proteomes" id="UP000294682"/>
    </source>
</evidence>
<evidence type="ECO:0000256" key="3">
    <source>
        <dbReference type="ARBA" id="ARBA00012367"/>
    </source>
</evidence>
<dbReference type="InterPro" id="IPR045864">
    <property type="entry name" value="aa-tRNA-synth_II/BPL/LPL"/>
</dbReference>
<evidence type="ECO:0000256" key="4">
    <source>
        <dbReference type="ARBA" id="ARBA00022598"/>
    </source>
</evidence>
<dbReference type="GO" id="GO:0005737">
    <property type="term" value="C:cytoplasm"/>
    <property type="evidence" value="ECO:0007669"/>
    <property type="project" value="TreeGrafter"/>
</dbReference>
<dbReference type="Gene3D" id="3.30.930.10">
    <property type="entry name" value="Bira Bifunctional Protein, Domain 2"/>
    <property type="match status" value="1"/>
</dbReference>
<dbReference type="NCBIfam" id="TIGR00545">
    <property type="entry name" value="lipoyltrans"/>
    <property type="match status" value="1"/>
</dbReference>
<dbReference type="EMBL" id="SLUK01000006">
    <property type="protein sequence ID" value="TCL43170.1"/>
    <property type="molecule type" value="Genomic_DNA"/>
</dbReference>
<comment type="caution">
    <text evidence="9">The sequence shown here is derived from an EMBL/GenBank/DDBJ whole genome shotgun (WGS) entry which is preliminary data.</text>
</comment>
<reference evidence="9 10" key="1">
    <citation type="submission" date="2019-03" db="EMBL/GenBank/DDBJ databases">
        <title>Genomic Encyclopedia of Type Strains, Phase IV (KMG-IV): sequencing the most valuable type-strain genomes for metagenomic binning, comparative biology and taxonomic classification.</title>
        <authorList>
            <person name="Goeker M."/>
        </authorList>
    </citation>
    <scope>NUCLEOTIDE SEQUENCE [LARGE SCALE GENOMIC DNA]</scope>
    <source>
        <strain evidence="9 10">DSM 100433</strain>
    </source>
</reference>
<evidence type="ECO:0000313" key="9">
    <source>
        <dbReference type="EMBL" id="TCL43170.1"/>
    </source>
</evidence>
<evidence type="ECO:0000256" key="1">
    <source>
        <dbReference type="ARBA" id="ARBA00005085"/>
    </source>
</evidence>
<dbReference type="SUPFAM" id="SSF82649">
    <property type="entry name" value="SufE/NifU"/>
    <property type="match status" value="1"/>
</dbReference>
<evidence type="ECO:0000259" key="8">
    <source>
        <dbReference type="PROSITE" id="PS51733"/>
    </source>
</evidence>
<sequence>MITKLSCVLCDETEPYHNLALEEYLLSQVEEGECILYLWQNRHTVVIGKNQNAWKECRLKELERDGGFLARRLSGGGAVFHDLGNLNFTFLLRREDYDLERQLRVIEEAARSLGIEAQRSGRNDVLAAGRKFSGNAFYLGERGCYHHGTLLVDVDMENLSRYLCVSQDKLQSKGVDSVRARVVNLRALCGGLTVGRMKEAMLGAFARVYGGVPKPLKEERLDGERIAALRERYASWEWRFGRDIPFQYEFSHRFAWGEIDIRLAVRAGEVIEAEIYSDAMDAPFIDLLRTALCGCRFSWEELSERVAGLALCGERAEMRANVLSLLRRENF</sequence>
<dbReference type="GO" id="GO:0005524">
    <property type="term" value="F:ATP binding"/>
    <property type="evidence" value="ECO:0007669"/>
    <property type="project" value="UniProtKB-KW"/>
</dbReference>
<dbReference type="GO" id="GO:0016979">
    <property type="term" value="F:lipoate-protein ligase activity"/>
    <property type="evidence" value="ECO:0007669"/>
    <property type="project" value="UniProtKB-EC"/>
</dbReference>
<dbReference type="InterPro" id="IPR004562">
    <property type="entry name" value="LipoylTrfase_LipoateP_Ligase"/>
</dbReference>
<dbReference type="PROSITE" id="PS51733">
    <property type="entry name" value="BPL_LPL_CATALYTIC"/>
    <property type="match status" value="1"/>
</dbReference>
<dbReference type="PANTHER" id="PTHR12561">
    <property type="entry name" value="LIPOATE-PROTEIN LIGASE"/>
    <property type="match status" value="1"/>
</dbReference>
<dbReference type="EC" id="6.3.1.20" evidence="3"/>
<evidence type="ECO:0000256" key="5">
    <source>
        <dbReference type="ARBA" id="ARBA00022741"/>
    </source>
</evidence>
<dbReference type="SUPFAM" id="SSF55681">
    <property type="entry name" value="Class II aaRS and biotin synthetases"/>
    <property type="match status" value="1"/>
</dbReference>
<dbReference type="GO" id="GO:0017118">
    <property type="term" value="F:lipoyltransferase activity"/>
    <property type="evidence" value="ECO:0007669"/>
    <property type="project" value="TreeGrafter"/>
</dbReference>
<keyword evidence="4 9" id="KW-0436">Ligase</keyword>
<dbReference type="Pfam" id="PF10437">
    <property type="entry name" value="Lip_prot_lig_C"/>
    <property type="match status" value="1"/>
</dbReference>
<comment type="catalytic activity">
    <reaction evidence="7">
        <text>L-lysyl-[lipoyl-carrier protein] + (R)-lipoate + ATP = N(6)-[(R)-lipoyl]-L-lysyl-[lipoyl-carrier protein] + AMP + diphosphate + H(+)</text>
        <dbReference type="Rhea" id="RHEA:49288"/>
        <dbReference type="Rhea" id="RHEA-COMP:10500"/>
        <dbReference type="Rhea" id="RHEA-COMP:10502"/>
        <dbReference type="ChEBI" id="CHEBI:15378"/>
        <dbReference type="ChEBI" id="CHEBI:29969"/>
        <dbReference type="ChEBI" id="CHEBI:30616"/>
        <dbReference type="ChEBI" id="CHEBI:33019"/>
        <dbReference type="ChEBI" id="CHEBI:83088"/>
        <dbReference type="ChEBI" id="CHEBI:83099"/>
        <dbReference type="ChEBI" id="CHEBI:456215"/>
        <dbReference type="EC" id="6.3.1.20"/>
    </reaction>
</comment>
<dbReference type="RefSeq" id="WP_132084556.1">
    <property type="nucleotide sequence ID" value="NZ_SLUK01000006.1"/>
</dbReference>
<dbReference type="Gene3D" id="3.30.390.50">
    <property type="entry name" value="CO dehydrogenase flavoprotein, C-terminal domain"/>
    <property type="match status" value="1"/>
</dbReference>
<gene>
    <name evidence="9" type="ORF">EDD78_10629</name>
</gene>
<keyword evidence="5" id="KW-0547">Nucleotide-binding</keyword>
<evidence type="ECO:0000256" key="2">
    <source>
        <dbReference type="ARBA" id="ARBA00005124"/>
    </source>
</evidence>
<dbReference type="PANTHER" id="PTHR12561:SF3">
    <property type="entry name" value="LIPOYLTRANSFERASE 1, MITOCHONDRIAL"/>
    <property type="match status" value="1"/>
</dbReference>
<name>A0A9X8Y860_9FIRM</name>
<comment type="pathway">
    <text evidence="1">Protein modification; protein lipoylation via exogenous pathway; protein N(6)-(lipoyl)lysine from lipoate: step 2/2.</text>
</comment>
<accession>A0A9X8Y860</accession>
<dbReference type="Pfam" id="PF21948">
    <property type="entry name" value="LplA-B_cat"/>
    <property type="match status" value="1"/>
</dbReference>
<dbReference type="InterPro" id="IPR019491">
    <property type="entry name" value="Lipoate_protein_ligase_C"/>
</dbReference>
<dbReference type="InterPro" id="IPR004143">
    <property type="entry name" value="BPL_LPL_catalytic"/>
</dbReference>
<proteinExistence type="predicted"/>
<feature type="domain" description="BPL/LPL catalytic" evidence="8">
    <location>
        <begin position="30"/>
        <end position="213"/>
    </location>
</feature>
<keyword evidence="6" id="KW-0067">ATP-binding</keyword>
<dbReference type="CDD" id="cd16443">
    <property type="entry name" value="LplA"/>
    <property type="match status" value="1"/>
</dbReference>
<dbReference type="GO" id="GO:0009249">
    <property type="term" value="P:protein lipoylation"/>
    <property type="evidence" value="ECO:0007669"/>
    <property type="project" value="InterPro"/>
</dbReference>
<dbReference type="AlphaFoldDB" id="A0A9X8Y860"/>
<dbReference type="Proteomes" id="UP000294682">
    <property type="component" value="Unassembled WGS sequence"/>
</dbReference>
<evidence type="ECO:0000256" key="6">
    <source>
        <dbReference type="ARBA" id="ARBA00022840"/>
    </source>
</evidence>
<comment type="pathway">
    <text evidence="2">Protein modification; protein lipoylation via exogenous pathway; protein N(6)-(lipoyl)lysine from lipoate: step 1/2.</text>
</comment>